<gene>
    <name evidence="2" type="ORF">H5410_060091</name>
</gene>
<dbReference type="PROSITE" id="PS50181">
    <property type="entry name" value="FBOX"/>
    <property type="match status" value="1"/>
</dbReference>
<dbReference type="InterPro" id="IPR017451">
    <property type="entry name" value="F-box-assoc_interact_dom"/>
</dbReference>
<evidence type="ECO:0000313" key="3">
    <source>
        <dbReference type="Proteomes" id="UP000824120"/>
    </source>
</evidence>
<dbReference type="InterPro" id="IPR050796">
    <property type="entry name" value="SCF_F-box_component"/>
</dbReference>
<sequence>MAQKKKCAASHGHGSLANRKAKKFILKPNIIITNTEKFDQISNGEEESTRKFNLSRCQHKKKKKNQICKGKSISNDNTHQMEFHQVTRIHFQEEIMMDILRRLPVRSLLRFKCVSKFWKSLINDPYFRRTHYIHNRDDQNSQKLLTIERLFMKDFDFYTCSLSMREDKQKLDWPSSCKPKIALIFCSCDGLVLTLVSSGGYYEELVLWNPSTRESRLLPHPEFPVRTCVCGLEYDATSEDYKILAISLNAIDSSYTSIQLFSLKSGSWRRIGYPTGIKPKPVRGFMDSGMDYLAFLHGAFHWLAMSCSGYYTTVSFNISNEVYGEVPLLEQMFGVSPRCYIIDHGVSVLRGMLCFYSTHNHWTEGRIGTFKLWIMKDYGVRESWTKLIEIRDTNLFHSARPKYMFADCEVLLQCKGNRCCNSIFTTSRGPFKLCPKCNITKHGIVYAESFISPNSLT</sequence>
<dbReference type="PANTHER" id="PTHR31672">
    <property type="entry name" value="BNACNNG10540D PROTEIN"/>
    <property type="match status" value="1"/>
</dbReference>
<name>A0A9J5W459_SOLCO</name>
<dbReference type="AlphaFoldDB" id="A0A9J5W459"/>
<dbReference type="Pfam" id="PF00646">
    <property type="entry name" value="F-box"/>
    <property type="match status" value="1"/>
</dbReference>
<protein>
    <recommendedName>
        <fullName evidence="1">F-box domain-containing protein</fullName>
    </recommendedName>
</protein>
<dbReference type="Gene3D" id="1.20.1280.50">
    <property type="match status" value="1"/>
</dbReference>
<proteinExistence type="predicted"/>
<dbReference type="SMART" id="SM00256">
    <property type="entry name" value="FBOX"/>
    <property type="match status" value="1"/>
</dbReference>
<dbReference type="InterPro" id="IPR006527">
    <property type="entry name" value="F-box-assoc_dom_typ1"/>
</dbReference>
<dbReference type="InterPro" id="IPR036047">
    <property type="entry name" value="F-box-like_dom_sf"/>
</dbReference>
<reference evidence="2 3" key="1">
    <citation type="submission" date="2020-09" db="EMBL/GenBank/DDBJ databases">
        <title>De no assembly of potato wild relative species, Solanum commersonii.</title>
        <authorList>
            <person name="Cho K."/>
        </authorList>
    </citation>
    <scope>NUCLEOTIDE SEQUENCE [LARGE SCALE GENOMIC DNA]</scope>
    <source>
        <strain evidence="2">LZ3.2</strain>
        <tissue evidence="2">Leaf</tissue>
    </source>
</reference>
<dbReference type="SUPFAM" id="SSF81383">
    <property type="entry name" value="F-box domain"/>
    <property type="match status" value="1"/>
</dbReference>
<dbReference type="OrthoDB" id="1299800at2759"/>
<comment type="caution">
    <text evidence="2">The sequence shown here is derived from an EMBL/GenBank/DDBJ whole genome shotgun (WGS) entry which is preliminary data.</text>
</comment>
<accession>A0A9J5W459</accession>
<evidence type="ECO:0000313" key="2">
    <source>
        <dbReference type="EMBL" id="KAG5570325.1"/>
    </source>
</evidence>
<dbReference type="EMBL" id="JACXVP010000012">
    <property type="protein sequence ID" value="KAG5570325.1"/>
    <property type="molecule type" value="Genomic_DNA"/>
</dbReference>
<dbReference type="NCBIfam" id="TIGR01640">
    <property type="entry name" value="F_box_assoc_1"/>
    <property type="match status" value="1"/>
</dbReference>
<dbReference type="PANTHER" id="PTHR31672:SF13">
    <property type="entry name" value="F-BOX PROTEIN CPR30-LIKE"/>
    <property type="match status" value="1"/>
</dbReference>
<dbReference type="Proteomes" id="UP000824120">
    <property type="component" value="Chromosome 12"/>
</dbReference>
<keyword evidence="3" id="KW-1185">Reference proteome</keyword>
<dbReference type="InterPro" id="IPR001810">
    <property type="entry name" value="F-box_dom"/>
</dbReference>
<organism evidence="2 3">
    <name type="scientific">Solanum commersonii</name>
    <name type="common">Commerson's wild potato</name>
    <name type="synonym">Commerson's nightshade</name>
    <dbReference type="NCBI Taxonomy" id="4109"/>
    <lineage>
        <taxon>Eukaryota</taxon>
        <taxon>Viridiplantae</taxon>
        <taxon>Streptophyta</taxon>
        <taxon>Embryophyta</taxon>
        <taxon>Tracheophyta</taxon>
        <taxon>Spermatophyta</taxon>
        <taxon>Magnoliopsida</taxon>
        <taxon>eudicotyledons</taxon>
        <taxon>Gunneridae</taxon>
        <taxon>Pentapetalae</taxon>
        <taxon>asterids</taxon>
        <taxon>lamiids</taxon>
        <taxon>Solanales</taxon>
        <taxon>Solanaceae</taxon>
        <taxon>Solanoideae</taxon>
        <taxon>Solaneae</taxon>
        <taxon>Solanum</taxon>
    </lineage>
</organism>
<evidence type="ECO:0000259" key="1">
    <source>
        <dbReference type="PROSITE" id="PS50181"/>
    </source>
</evidence>
<dbReference type="CDD" id="cd22157">
    <property type="entry name" value="F-box_AtFBW1-like"/>
    <property type="match status" value="1"/>
</dbReference>
<feature type="domain" description="F-box" evidence="1">
    <location>
        <begin position="85"/>
        <end position="130"/>
    </location>
</feature>
<dbReference type="Pfam" id="PF07734">
    <property type="entry name" value="FBA_1"/>
    <property type="match status" value="1"/>
</dbReference>